<dbReference type="SMART" id="SM00255">
    <property type="entry name" value="TIR"/>
    <property type="match status" value="1"/>
</dbReference>
<dbReference type="InterPro" id="IPR032675">
    <property type="entry name" value="LRR_dom_sf"/>
</dbReference>
<dbReference type="Pfam" id="PF01582">
    <property type="entry name" value="TIR"/>
    <property type="match status" value="1"/>
</dbReference>
<dbReference type="Gene3D" id="3.40.50.300">
    <property type="entry name" value="P-loop containing nucleotide triphosphate hydrolases"/>
    <property type="match status" value="1"/>
</dbReference>
<accession>A0AAV0NKM0</accession>
<dbReference type="EMBL" id="CAMGYJ010000008">
    <property type="protein sequence ID" value="CAI0459113.1"/>
    <property type="molecule type" value="Genomic_DNA"/>
</dbReference>
<comment type="caution">
    <text evidence="5">The sequence shown here is derived from an EMBL/GenBank/DDBJ whole genome shotgun (WGS) entry which is preliminary data.</text>
</comment>
<dbReference type="InterPro" id="IPR000157">
    <property type="entry name" value="TIR_dom"/>
</dbReference>
<proteinExistence type="predicted"/>
<dbReference type="AlphaFoldDB" id="A0AAV0NKM0"/>
<evidence type="ECO:0000313" key="6">
    <source>
        <dbReference type="Proteomes" id="UP001154282"/>
    </source>
</evidence>
<dbReference type="SUPFAM" id="SSF52058">
    <property type="entry name" value="L domain-like"/>
    <property type="match status" value="1"/>
</dbReference>
<dbReference type="PRINTS" id="PR00364">
    <property type="entry name" value="DISEASERSIST"/>
</dbReference>
<feature type="domain" description="TIR" evidence="3">
    <location>
        <begin position="51"/>
        <end position="227"/>
    </location>
</feature>
<dbReference type="Gene3D" id="3.40.50.10140">
    <property type="entry name" value="Toll/interleukin-1 receptor homology (TIR) domain"/>
    <property type="match status" value="1"/>
</dbReference>
<dbReference type="InterPro" id="IPR027417">
    <property type="entry name" value="P-loop_NTPase"/>
</dbReference>
<dbReference type="PROSITE" id="PS50104">
    <property type="entry name" value="TIR"/>
    <property type="match status" value="1"/>
</dbReference>
<dbReference type="Pfam" id="PF23282">
    <property type="entry name" value="WHD_ROQ1"/>
    <property type="match status" value="1"/>
</dbReference>
<dbReference type="GO" id="GO:0043531">
    <property type="term" value="F:ADP binding"/>
    <property type="evidence" value="ECO:0007669"/>
    <property type="project" value="InterPro"/>
</dbReference>
<dbReference type="PANTHER" id="PTHR11017">
    <property type="entry name" value="LEUCINE-RICH REPEAT-CONTAINING PROTEIN"/>
    <property type="match status" value="1"/>
</dbReference>
<sequence length="1203" mass="136436">MNATWSLDSFTFGEFTIFDCFAVRKVLRMKDSLHACASHEFTLWVMDNVKWEYDVFVCFRGTDTRNGFTSHLMEALSREQIKVFLDDMLEKTECIDVLITLLRRSALSIVIFSENFADSSWCLDEVATISQSMEEFGHRVLPVFYKVDPSEVTEDFGSYANAIERKYGARPPKFWKRKHRASKPLEDRKRRLDALKAVANCAGHTSQAIKIDSELIKAIVNDVLNRLVDMSPRVKSNILIGMDARVSGVERLLAMNEDAFRIIGLWGMGGVGKTTLARVCYQRYTSLTKEIKHYFVRNINQTCEKENGMEGIVTKLYSTLLSESNINFDDLDVSYRRSRLSRLKVFLVFDDLGTLSQLEQLLLGDLLSSTHLFAAGSRIIFTTRNRMVLGNVGARIYHVDFLDPDESLQLFGIHAFGRCLPPDDWMELSHRALSYCKGSPLAIKVFGGALSDKDKNYWLSFLGDMRQIPTPGIHDVLKRSYNALGVEEKRFFLDIACFFYGTVKSILIQYYHAHYVLENLIDKSLCICVRDDLGERIQVHDLLREMAWSIVNEETKLENRTRLKNIDDIHKLLTTSLSTNGGRATEGIYLDLSQANEMRLEANAFEGMTSLRFLRFFYPRNEYGTIKIHVSYGGLHILPNSLRWLIWHKFTAKSLPSTFSPDNLVTLSLRGSPVMERCWKVEQAKLVNLVWLDLSNCINLVAIPDLSWSSNLEYLYLQGCKSLTELPCNVGDLDKLTRLDLSDCTNLRSLPANLNSKCLKDVRLSNCPKITSCPEISSGELEVLDLTETPIIALPAAIYNIKQGGWLRLCGKHISNFLPISASLKVFRLCHTAMREMDYYNDDDRQQGSLPRFVRLELVDNPQLKSLSRNIWKMVSQILILQDCQAIETLPRISQPLTGLTELRIRGCRNLKSFPTGINHLKSLQVLHFTGTDIKSLPFTIHELDQLSTLVLCSNKSLEFIPSNIHKLVKLSHLILMGCSSIKFLPELPSNLLNLDVSGCTLLQALPSNIGRLRWKELYFEDCPQEGTHLPQEVVLNFHNHAVCNLHPQGVVQHSGSEIPKWFAYKSANYKNDSCMMVQLPPNSTIKRLIKGIAFGVVCSSDIGHVAISMTCDCNIGTATAVASWSSPGFGFGMTQSDNVYMWYDKNLLGETKQGMLAEAEPWYVRYAGRTVSFRFSLQPGEEEDPEKLKSIKVKSIGISLLY</sequence>
<dbReference type="GO" id="GO:0007165">
    <property type="term" value="P:signal transduction"/>
    <property type="evidence" value="ECO:0007669"/>
    <property type="project" value="InterPro"/>
</dbReference>
<dbReference type="InterPro" id="IPR002182">
    <property type="entry name" value="NB-ARC"/>
</dbReference>
<dbReference type="Gene3D" id="1.10.8.430">
    <property type="entry name" value="Helical domain of apoptotic protease-activating factors"/>
    <property type="match status" value="1"/>
</dbReference>
<dbReference type="SUPFAM" id="SSF52047">
    <property type="entry name" value="RNI-like"/>
    <property type="match status" value="1"/>
</dbReference>
<keyword evidence="2" id="KW-0677">Repeat</keyword>
<dbReference type="SUPFAM" id="SSF52200">
    <property type="entry name" value="Toll/Interleukin receptor TIR domain"/>
    <property type="match status" value="1"/>
</dbReference>
<dbReference type="Pfam" id="PF00931">
    <property type="entry name" value="NB-ARC"/>
    <property type="match status" value="1"/>
</dbReference>
<keyword evidence="6" id="KW-1185">Reference proteome</keyword>
<evidence type="ECO:0000256" key="1">
    <source>
        <dbReference type="ARBA" id="ARBA00022614"/>
    </source>
</evidence>
<dbReference type="GO" id="GO:0006952">
    <property type="term" value="P:defense response"/>
    <property type="evidence" value="ECO:0007669"/>
    <property type="project" value="InterPro"/>
</dbReference>
<evidence type="ECO:0000256" key="2">
    <source>
        <dbReference type="ARBA" id="ARBA00022737"/>
    </source>
</evidence>
<dbReference type="Proteomes" id="UP001154282">
    <property type="component" value="Unassembled WGS sequence"/>
</dbReference>
<dbReference type="Gene3D" id="3.80.10.10">
    <property type="entry name" value="Ribonuclease Inhibitor"/>
    <property type="match status" value="2"/>
</dbReference>
<protein>
    <recommendedName>
        <fullName evidence="3">TIR domain-containing protein</fullName>
    </recommendedName>
</protein>
<dbReference type="PANTHER" id="PTHR11017:SF357">
    <property type="entry name" value="ADP-RIBOSYL CYCLASE_CYCLIC ADP-RIBOSE HYDROLASE"/>
    <property type="match status" value="1"/>
</dbReference>
<organism evidence="5 6">
    <name type="scientific">Linum tenue</name>
    <dbReference type="NCBI Taxonomy" id="586396"/>
    <lineage>
        <taxon>Eukaryota</taxon>
        <taxon>Viridiplantae</taxon>
        <taxon>Streptophyta</taxon>
        <taxon>Embryophyta</taxon>
        <taxon>Tracheophyta</taxon>
        <taxon>Spermatophyta</taxon>
        <taxon>Magnoliopsida</taxon>
        <taxon>eudicotyledons</taxon>
        <taxon>Gunneridae</taxon>
        <taxon>Pentapetalae</taxon>
        <taxon>rosids</taxon>
        <taxon>fabids</taxon>
        <taxon>Malpighiales</taxon>
        <taxon>Linaceae</taxon>
        <taxon>Linum</taxon>
    </lineage>
</organism>
<evidence type="ECO:0000313" key="5">
    <source>
        <dbReference type="EMBL" id="CAI0459127.1"/>
    </source>
</evidence>
<dbReference type="InterPro" id="IPR044974">
    <property type="entry name" value="Disease_R_plants"/>
</dbReference>
<name>A0AAV0NKM0_9ROSI</name>
<reference evidence="5" key="1">
    <citation type="submission" date="2022-08" db="EMBL/GenBank/DDBJ databases">
        <authorList>
            <person name="Gutierrez-Valencia J."/>
        </authorList>
    </citation>
    <scope>NUCLEOTIDE SEQUENCE</scope>
</reference>
<evidence type="ECO:0000259" key="3">
    <source>
        <dbReference type="PROSITE" id="PS50104"/>
    </source>
</evidence>
<dbReference type="SUPFAM" id="SSF52540">
    <property type="entry name" value="P-loop containing nucleoside triphosphate hydrolases"/>
    <property type="match status" value="1"/>
</dbReference>
<evidence type="ECO:0000313" key="4">
    <source>
        <dbReference type="EMBL" id="CAI0459113.1"/>
    </source>
</evidence>
<dbReference type="InterPro" id="IPR035897">
    <property type="entry name" value="Toll_tir_struct_dom_sf"/>
</dbReference>
<gene>
    <name evidence="4" type="ORF">LITE_LOCUS33848</name>
    <name evidence="5" type="ORF">LITE_LOCUS33855</name>
</gene>
<dbReference type="InterPro" id="IPR058192">
    <property type="entry name" value="WHD_ROQ1-like"/>
</dbReference>
<dbReference type="EMBL" id="CAMGYJ010000008">
    <property type="protein sequence ID" value="CAI0459127.1"/>
    <property type="molecule type" value="Genomic_DNA"/>
</dbReference>
<dbReference type="InterPro" id="IPR042197">
    <property type="entry name" value="Apaf_helical"/>
</dbReference>
<keyword evidence="1" id="KW-0433">Leucine-rich repeat</keyword>